<reference evidence="3" key="1">
    <citation type="submission" date="2017-05" db="EMBL/GenBank/DDBJ databases">
        <authorList>
            <person name="Song R."/>
            <person name="Chenine A.L."/>
            <person name="Ruprecht R.M."/>
        </authorList>
    </citation>
    <scope>NUCLEOTIDE SEQUENCE [LARGE SCALE GENOMIC DNA]</scope>
</reference>
<evidence type="ECO:0000256" key="1">
    <source>
        <dbReference type="SAM" id="MobiDB-lite"/>
    </source>
</evidence>
<dbReference type="EMBL" id="LT854272">
    <property type="protein sequence ID" value="SMR63264.1"/>
    <property type="molecule type" value="Genomic_DNA"/>
</dbReference>
<dbReference type="Proteomes" id="UP000245764">
    <property type="component" value="Chromosome 21"/>
</dbReference>
<evidence type="ECO:0000313" key="3">
    <source>
        <dbReference type="Proteomes" id="UP000245764"/>
    </source>
</evidence>
<proteinExistence type="predicted"/>
<accession>A0A2H1HBS4</accession>
<protein>
    <submittedName>
        <fullName evidence="2">Uncharacterized protein</fullName>
    </submittedName>
</protein>
<organism evidence="2 3">
    <name type="scientific">Zymoseptoria tritici ST99CH_1E4</name>
    <dbReference type="NCBI Taxonomy" id="1276532"/>
    <lineage>
        <taxon>Eukaryota</taxon>
        <taxon>Fungi</taxon>
        <taxon>Dikarya</taxon>
        <taxon>Ascomycota</taxon>
        <taxon>Pezizomycotina</taxon>
        <taxon>Dothideomycetes</taxon>
        <taxon>Dothideomycetidae</taxon>
        <taxon>Mycosphaerellales</taxon>
        <taxon>Mycosphaerellaceae</taxon>
        <taxon>Zymoseptoria</taxon>
    </lineage>
</organism>
<dbReference type="AlphaFoldDB" id="A0A2H1HBS4"/>
<sequence length="151" mass="16689">MASPDRIASSPRNGNSGFPTFRLSDLPTFRPSDLQIFKPSASHDPAGIRFRQRSAYRYDPALAPLHPPQKPPILAPVLDPVQRSRTNAYYASFVSTTSSSLTNDETKSRVASRQNCTCCHILPATPRRMQHTTRTMALLSKVQASMSLESS</sequence>
<name>A0A2H1HBS4_ZYMTR</name>
<gene>
    <name evidence="2" type="ORF">ZT1E4_G11987</name>
</gene>
<feature type="region of interest" description="Disordered" evidence="1">
    <location>
        <begin position="1"/>
        <end position="24"/>
    </location>
</feature>
<evidence type="ECO:0000313" key="2">
    <source>
        <dbReference type="EMBL" id="SMR63264.1"/>
    </source>
</evidence>